<keyword evidence="4" id="KW-1185">Reference proteome</keyword>
<dbReference type="Proteomes" id="UP001232148">
    <property type="component" value="Unassembled WGS sequence"/>
</dbReference>
<reference evidence="3" key="1">
    <citation type="submission" date="2021-06" db="EMBL/GenBank/DDBJ databases">
        <title>Comparative genomics, transcriptomics and evolutionary studies reveal genomic signatures of adaptation to plant cell wall in hemibiotrophic fungi.</title>
        <authorList>
            <consortium name="DOE Joint Genome Institute"/>
            <person name="Baroncelli R."/>
            <person name="Diaz J.F."/>
            <person name="Benocci T."/>
            <person name="Peng M."/>
            <person name="Battaglia E."/>
            <person name="Haridas S."/>
            <person name="Andreopoulos W."/>
            <person name="Labutti K."/>
            <person name="Pangilinan J."/>
            <person name="Floch G.L."/>
            <person name="Makela M.R."/>
            <person name="Henrissat B."/>
            <person name="Grigoriev I.V."/>
            <person name="Crouch J.A."/>
            <person name="De Vries R.P."/>
            <person name="Sukno S.A."/>
            <person name="Thon M.R."/>
        </authorList>
    </citation>
    <scope>NUCLEOTIDE SEQUENCE</scope>
    <source>
        <strain evidence="3">MAFF235873</strain>
    </source>
</reference>
<feature type="region of interest" description="Disordered" evidence="1">
    <location>
        <begin position="197"/>
        <end position="265"/>
    </location>
</feature>
<feature type="compositionally biased region" description="Low complexity" evidence="1">
    <location>
        <begin position="197"/>
        <end position="249"/>
    </location>
</feature>
<name>A0AAD9HVQ8_9PEZI</name>
<evidence type="ECO:0000256" key="2">
    <source>
        <dbReference type="SAM" id="SignalP"/>
    </source>
</evidence>
<gene>
    <name evidence="3" type="ORF">LX32DRAFT_633414</name>
</gene>
<dbReference type="EMBL" id="MU842809">
    <property type="protein sequence ID" value="KAK2035226.1"/>
    <property type="molecule type" value="Genomic_DNA"/>
</dbReference>
<accession>A0AAD9HVQ8</accession>
<sequence>MHYALFSVVLAASAMAIPAPKKGQNAGAANNAVDAALQTKVLGTINQWLGDIQTVNNFVDTAGQLKSNAEISNAAATAFVAAQNEGDSSNAIQADVKLDAKGQAAAQALNAQFNIIGPAINDTIANPQNLQANLAKINGARCPAPVGQDAIGNEGAVQAAGAKAVGTNVAPPDVPKACSAGAASGQAAAAGAAGGKANAAGAADGKGNAKAGGKDNAAGAADGKGNAKAAGGKDNVAGAADGKDNAAGAADEEDNAAGAADEEDN</sequence>
<dbReference type="AlphaFoldDB" id="A0AAD9HVQ8"/>
<proteinExistence type="predicted"/>
<comment type="caution">
    <text evidence="3">The sequence shown here is derived from an EMBL/GenBank/DDBJ whole genome shotgun (WGS) entry which is preliminary data.</text>
</comment>
<protein>
    <recommendedName>
        <fullName evidence="5">Cell wall protein</fullName>
    </recommendedName>
</protein>
<evidence type="ECO:0008006" key="5">
    <source>
        <dbReference type="Google" id="ProtNLM"/>
    </source>
</evidence>
<feature type="signal peptide" evidence="2">
    <location>
        <begin position="1"/>
        <end position="16"/>
    </location>
</feature>
<feature type="compositionally biased region" description="Acidic residues" evidence="1">
    <location>
        <begin position="250"/>
        <end position="265"/>
    </location>
</feature>
<evidence type="ECO:0000313" key="3">
    <source>
        <dbReference type="EMBL" id="KAK2035226.1"/>
    </source>
</evidence>
<keyword evidence="2" id="KW-0732">Signal</keyword>
<feature type="chain" id="PRO_5042057278" description="Cell wall protein" evidence="2">
    <location>
        <begin position="17"/>
        <end position="265"/>
    </location>
</feature>
<evidence type="ECO:0000313" key="4">
    <source>
        <dbReference type="Proteomes" id="UP001232148"/>
    </source>
</evidence>
<organism evidence="3 4">
    <name type="scientific">Colletotrichum zoysiae</name>
    <dbReference type="NCBI Taxonomy" id="1216348"/>
    <lineage>
        <taxon>Eukaryota</taxon>
        <taxon>Fungi</taxon>
        <taxon>Dikarya</taxon>
        <taxon>Ascomycota</taxon>
        <taxon>Pezizomycotina</taxon>
        <taxon>Sordariomycetes</taxon>
        <taxon>Hypocreomycetidae</taxon>
        <taxon>Glomerellales</taxon>
        <taxon>Glomerellaceae</taxon>
        <taxon>Colletotrichum</taxon>
        <taxon>Colletotrichum graminicola species complex</taxon>
    </lineage>
</organism>
<evidence type="ECO:0000256" key="1">
    <source>
        <dbReference type="SAM" id="MobiDB-lite"/>
    </source>
</evidence>